<keyword evidence="3" id="KW-1185">Reference proteome</keyword>
<dbReference type="GO" id="GO:0051287">
    <property type="term" value="F:NAD binding"/>
    <property type="evidence" value="ECO:0007669"/>
    <property type="project" value="InterPro"/>
</dbReference>
<dbReference type="WBParaSite" id="SBAD_0000020401-mRNA-1">
    <property type="protein sequence ID" value="SBAD_0000020401-mRNA-1"/>
    <property type="gene ID" value="SBAD_0000020401"/>
</dbReference>
<dbReference type="Gene3D" id="3.40.50.720">
    <property type="entry name" value="NAD(P)-binding Rossmann-like Domain"/>
    <property type="match status" value="2"/>
</dbReference>
<evidence type="ECO:0000313" key="3">
    <source>
        <dbReference type="Proteomes" id="UP000270296"/>
    </source>
</evidence>
<dbReference type="Pfam" id="PF02826">
    <property type="entry name" value="2-Hacid_dh_C"/>
    <property type="match status" value="1"/>
</dbReference>
<dbReference type="Proteomes" id="UP000270296">
    <property type="component" value="Unassembled WGS sequence"/>
</dbReference>
<evidence type="ECO:0000313" key="4">
    <source>
        <dbReference type="WBParaSite" id="SBAD_0000020401-mRNA-1"/>
    </source>
</evidence>
<dbReference type="PROSITE" id="PS00018">
    <property type="entry name" value="EF_HAND_1"/>
    <property type="match status" value="1"/>
</dbReference>
<organism evidence="4">
    <name type="scientific">Soboliphyme baturini</name>
    <dbReference type="NCBI Taxonomy" id="241478"/>
    <lineage>
        <taxon>Eukaryota</taxon>
        <taxon>Metazoa</taxon>
        <taxon>Ecdysozoa</taxon>
        <taxon>Nematoda</taxon>
        <taxon>Enoplea</taxon>
        <taxon>Dorylaimia</taxon>
        <taxon>Dioctophymatida</taxon>
        <taxon>Dioctophymatoidea</taxon>
        <taxon>Soboliphymatidae</taxon>
        <taxon>Soboliphyme</taxon>
    </lineage>
</organism>
<dbReference type="PANTHER" id="PTHR42938:SF47">
    <property type="entry name" value="HYDROXYPYRUVATE REDUCTASE"/>
    <property type="match status" value="1"/>
</dbReference>
<protein>
    <submittedName>
        <fullName evidence="4">2-Hacid_dh_C domain-containing protein</fullName>
    </submittedName>
</protein>
<name>A0A183I998_9BILA</name>
<dbReference type="OrthoDB" id="1621027at2759"/>
<dbReference type="SUPFAM" id="SSF51735">
    <property type="entry name" value="NAD(P)-binding Rossmann-fold domains"/>
    <property type="match status" value="1"/>
</dbReference>
<sequence>MINKDSLEKCKQGVKIVDCSRGGIINGADLLDALDSGRVGGAALDVFEKEPPENLALINRQNVICTPHIAGNTDEAQKKIAEDIASKIIAMND</sequence>
<dbReference type="AlphaFoldDB" id="A0A183I998"/>
<evidence type="ECO:0000313" key="2">
    <source>
        <dbReference type="EMBL" id="VDO80574.1"/>
    </source>
</evidence>
<dbReference type="EMBL" id="UZAM01000335">
    <property type="protein sequence ID" value="VDO80574.1"/>
    <property type="molecule type" value="Genomic_DNA"/>
</dbReference>
<dbReference type="InterPro" id="IPR006140">
    <property type="entry name" value="D-isomer_DH_NAD-bd"/>
</dbReference>
<reference evidence="2 3" key="2">
    <citation type="submission" date="2018-11" db="EMBL/GenBank/DDBJ databases">
        <authorList>
            <consortium name="Pathogen Informatics"/>
        </authorList>
    </citation>
    <scope>NUCLEOTIDE SEQUENCE [LARGE SCALE GENOMIC DNA]</scope>
</reference>
<gene>
    <name evidence="2" type="ORF">SBAD_LOCUS192</name>
</gene>
<dbReference type="InterPro" id="IPR018247">
    <property type="entry name" value="EF_Hand_1_Ca_BS"/>
</dbReference>
<evidence type="ECO:0000259" key="1">
    <source>
        <dbReference type="Pfam" id="PF02826"/>
    </source>
</evidence>
<proteinExistence type="predicted"/>
<reference evidence="4" key="1">
    <citation type="submission" date="2016-06" db="UniProtKB">
        <authorList>
            <consortium name="WormBaseParasite"/>
        </authorList>
    </citation>
    <scope>IDENTIFICATION</scope>
</reference>
<accession>A0A183I998</accession>
<dbReference type="PANTHER" id="PTHR42938">
    <property type="entry name" value="FORMATE DEHYDROGENASE 1"/>
    <property type="match status" value="1"/>
</dbReference>
<dbReference type="InterPro" id="IPR036291">
    <property type="entry name" value="NAD(P)-bd_dom_sf"/>
</dbReference>
<feature type="domain" description="D-isomer specific 2-hydroxyacid dehydrogenase NAD-binding" evidence="1">
    <location>
        <begin position="1"/>
        <end position="70"/>
    </location>
</feature>